<organism evidence="1">
    <name type="scientific">marine sediment metagenome</name>
    <dbReference type="NCBI Taxonomy" id="412755"/>
    <lineage>
        <taxon>unclassified sequences</taxon>
        <taxon>metagenomes</taxon>
        <taxon>ecological metagenomes</taxon>
    </lineage>
</organism>
<evidence type="ECO:0008006" key="2">
    <source>
        <dbReference type="Google" id="ProtNLM"/>
    </source>
</evidence>
<sequence length="169" mass="19851">MYSVKLVFWRKDVLEQIEQWIDATNIKYKTQRISCEKFTCEFEGFYPSEFLKNAFYVVVDKIPKPDFPILREMGLGDFVDMDVAGITYKNTYYILPDAAKDLRVHFHELVHVAQWLKLGPDVFILRYISEIQRVGYNDAPLEKMAYALDEQFVSKGDKIDVPKYVSQTL</sequence>
<reference evidence="1" key="1">
    <citation type="journal article" date="2015" name="Nature">
        <title>Complex archaea that bridge the gap between prokaryotes and eukaryotes.</title>
        <authorList>
            <person name="Spang A."/>
            <person name="Saw J.H."/>
            <person name="Jorgensen S.L."/>
            <person name="Zaremba-Niedzwiedzka K."/>
            <person name="Martijn J."/>
            <person name="Lind A.E."/>
            <person name="van Eijk R."/>
            <person name="Schleper C."/>
            <person name="Guy L."/>
            <person name="Ettema T.J."/>
        </authorList>
    </citation>
    <scope>NUCLEOTIDE SEQUENCE</scope>
</reference>
<dbReference type="AlphaFoldDB" id="A0A0F9SLU1"/>
<comment type="caution">
    <text evidence="1">The sequence shown here is derived from an EMBL/GenBank/DDBJ whole genome shotgun (WGS) entry which is preliminary data.</text>
</comment>
<accession>A0A0F9SLU1</accession>
<gene>
    <name evidence="1" type="ORF">LCGC14_0503460</name>
</gene>
<protein>
    <recommendedName>
        <fullName evidence="2">DUF4157 domain-containing protein</fullName>
    </recommendedName>
</protein>
<name>A0A0F9SLU1_9ZZZZ</name>
<dbReference type="EMBL" id="LAZR01000595">
    <property type="protein sequence ID" value="KKN63292.1"/>
    <property type="molecule type" value="Genomic_DNA"/>
</dbReference>
<evidence type="ECO:0000313" key="1">
    <source>
        <dbReference type="EMBL" id="KKN63292.1"/>
    </source>
</evidence>
<proteinExistence type="predicted"/>